<dbReference type="GO" id="GO:0006397">
    <property type="term" value="P:mRNA processing"/>
    <property type="evidence" value="ECO:0007669"/>
    <property type="project" value="UniProtKB-KW"/>
</dbReference>
<dbReference type="AlphaFoldDB" id="A0AAD5G907"/>
<comment type="caution">
    <text evidence="8">The sequence shown here is derived from an EMBL/GenBank/DDBJ whole genome shotgun (WGS) entry which is preliminary data.</text>
</comment>
<dbReference type="Proteomes" id="UP001206925">
    <property type="component" value="Unassembled WGS sequence"/>
</dbReference>
<comment type="similarity">
    <text evidence="1">Belongs to the 5'-3' exonuclease family. XRN2/RAT1 subfamily.</text>
</comment>
<name>A0AAD5G907_AMBAR</name>
<dbReference type="Pfam" id="PF17846">
    <property type="entry name" value="XRN_M"/>
    <property type="match status" value="1"/>
</dbReference>
<evidence type="ECO:0000256" key="4">
    <source>
        <dbReference type="ARBA" id="ARBA00022801"/>
    </source>
</evidence>
<accession>A0AAD5G907</accession>
<dbReference type="GO" id="GO:0003723">
    <property type="term" value="F:RNA binding"/>
    <property type="evidence" value="ECO:0007669"/>
    <property type="project" value="TreeGrafter"/>
</dbReference>
<feature type="non-terminal residue" evidence="8">
    <location>
        <position position="412"/>
    </location>
</feature>
<feature type="compositionally biased region" description="Polar residues" evidence="6">
    <location>
        <begin position="344"/>
        <end position="353"/>
    </location>
</feature>
<evidence type="ECO:0000313" key="9">
    <source>
        <dbReference type="Proteomes" id="UP001206925"/>
    </source>
</evidence>
<keyword evidence="2" id="KW-0507">mRNA processing</keyword>
<evidence type="ECO:0000256" key="6">
    <source>
        <dbReference type="SAM" id="MobiDB-lite"/>
    </source>
</evidence>
<dbReference type="Gene3D" id="1.25.40.1050">
    <property type="match status" value="1"/>
</dbReference>
<feature type="non-terminal residue" evidence="8">
    <location>
        <position position="1"/>
    </location>
</feature>
<protein>
    <recommendedName>
        <fullName evidence="7">Xrn1 helical domain-containing protein</fullName>
    </recommendedName>
</protein>
<feature type="region of interest" description="Disordered" evidence="6">
    <location>
        <begin position="311"/>
        <end position="412"/>
    </location>
</feature>
<keyword evidence="9" id="KW-1185">Reference proteome</keyword>
<dbReference type="InterPro" id="IPR041412">
    <property type="entry name" value="Xrn1_helical"/>
</dbReference>
<evidence type="ECO:0000313" key="8">
    <source>
        <dbReference type="EMBL" id="KAI7731683.1"/>
    </source>
</evidence>
<gene>
    <name evidence="8" type="ORF">M8C21_005590</name>
</gene>
<keyword evidence="4" id="KW-0378">Hydrolase</keyword>
<dbReference type="PANTHER" id="PTHR12341">
    <property type="entry name" value="5'-&gt;3' EXORIBONUCLEASE"/>
    <property type="match status" value="1"/>
</dbReference>
<dbReference type="GO" id="GO:0000956">
    <property type="term" value="P:nuclear-transcribed mRNA catabolic process"/>
    <property type="evidence" value="ECO:0007669"/>
    <property type="project" value="TreeGrafter"/>
</dbReference>
<dbReference type="GO" id="GO:0005634">
    <property type="term" value="C:nucleus"/>
    <property type="evidence" value="ECO:0007669"/>
    <property type="project" value="TreeGrafter"/>
</dbReference>
<reference evidence="8" key="1">
    <citation type="submission" date="2022-06" db="EMBL/GenBank/DDBJ databases">
        <title>Uncovering the hologenomic basis of an extraordinary plant invasion.</title>
        <authorList>
            <person name="Bieker V.C."/>
            <person name="Martin M.D."/>
            <person name="Gilbert T."/>
            <person name="Hodgins K."/>
            <person name="Battlay P."/>
            <person name="Petersen B."/>
            <person name="Wilson J."/>
        </authorList>
    </citation>
    <scope>NUCLEOTIDE SEQUENCE</scope>
    <source>
        <strain evidence="8">AA19_3_7</strain>
        <tissue evidence="8">Leaf</tissue>
    </source>
</reference>
<dbReference type="PANTHER" id="PTHR12341:SF41">
    <property type="entry name" value="5'-3' EXORIBONUCLEASE 2"/>
    <property type="match status" value="1"/>
</dbReference>
<dbReference type="InterPro" id="IPR027073">
    <property type="entry name" value="5_3_exoribonuclease"/>
</dbReference>
<feature type="compositionally biased region" description="Basic and acidic residues" evidence="6">
    <location>
        <begin position="401"/>
        <end position="412"/>
    </location>
</feature>
<dbReference type="EMBL" id="JAMZMK010010402">
    <property type="protein sequence ID" value="KAI7731683.1"/>
    <property type="molecule type" value="Genomic_DNA"/>
</dbReference>
<dbReference type="FunFam" id="1.25.40.1050:FF:000002">
    <property type="entry name" value="5'-3' exoribonuclease"/>
    <property type="match status" value="1"/>
</dbReference>
<evidence type="ECO:0000256" key="1">
    <source>
        <dbReference type="ARBA" id="ARBA00006994"/>
    </source>
</evidence>
<proteinExistence type="inferred from homology"/>
<evidence type="ECO:0000256" key="2">
    <source>
        <dbReference type="ARBA" id="ARBA00022664"/>
    </source>
</evidence>
<organism evidence="8 9">
    <name type="scientific">Ambrosia artemisiifolia</name>
    <name type="common">Common ragweed</name>
    <dbReference type="NCBI Taxonomy" id="4212"/>
    <lineage>
        <taxon>Eukaryota</taxon>
        <taxon>Viridiplantae</taxon>
        <taxon>Streptophyta</taxon>
        <taxon>Embryophyta</taxon>
        <taxon>Tracheophyta</taxon>
        <taxon>Spermatophyta</taxon>
        <taxon>Magnoliopsida</taxon>
        <taxon>eudicotyledons</taxon>
        <taxon>Gunneridae</taxon>
        <taxon>Pentapetalae</taxon>
        <taxon>asterids</taxon>
        <taxon>campanulids</taxon>
        <taxon>Asterales</taxon>
        <taxon>Asteraceae</taxon>
        <taxon>Asteroideae</taxon>
        <taxon>Heliantheae alliance</taxon>
        <taxon>Heliantheae</taxon>
        <taxon>Ambrosia</taxon>
    </lineage>
</organism>
<feature type="domain" description="Xrn1 helical" evidence="7">
    <location>
        <begin position="1"/>
        <end position="251"/>
    </location>
</feature>
<keyword evidence="5" id="KW-0269">Exonuclease</keyword>
<dbReference type="GO" id="GO:0004534">
    <property type="term" value="F:5'-3' RNA exonuclease activity"/>
    <property type="evidence" value="ECO:0007669"/>
    <property type="project" value="TreeGrafter"/>
</dbReference>
<keyword evidence="3" id="KW-0540">Nuclease</keyword>
<evidence type="ECO:0000256" key="5">
    <source>
        <dbReference type="ARBA" id="ARBA00022839"/>
    </source>
</evidence>
<evidence type="ECO:0000256" key="3">
    <source>
        <dbReference type="ARBA" id="ARBA00022722"/>
    </source>
</evidence>
<evidence type="ECO:0000259" key="7">
    <source>
        <dbReference type="Pfam" id="PF17846"/>
    </source>
</evidence>
<sequence length="412" mass="46136">VLKYTEGLCWVMHYYYQGVCSWTWFYPYHYAPFASDLKDLSQLNISFELGSPFKPFDQLLGVFPAASAHALPEQYRKLMTDPNSPIIDFYPTDFEIDMNGKRFEWQGIAILPFIDETRLLKEVEKLESSLTEEERRRNSRMNDMLFVALSHKLSPYILALYEGTKNLPANERAEIKEQINSEASGGMNGYISPPAGDPCPKTFRSPIEGMDDITDNQVISAIFKLPDPQQHVAHPPAGVQLPKKTVTMADLKPAPAIWHEGKGLKSVNKKRVFSTNKLNKHKNPPGSISGPQLREAARRLVLNCIQVQTGGRQDPFFVPPRPKDHGANNRLQGGYRNAPVNRSHGPNQHQSGGYQKGPVNTPHVSQDLNAPVNRPHGANQHQSGGYQKGPVNTPHVSQDLTHGKHDKSDPQP</sequence>